<dbReference type="InterPro" id="IPR002744">
    <property type="entry name" value="MIP18-like"/>
</dbReference>
<evidence type="ECO:0000313" key="3">
    <source>
        <dbReference type="EMBL" id="SER49178.1"/>
    </source>
</evidence>
<proteinExistence type="predicted"/>
<dbReference type="SUPFAM" id="SSF117916">
    <property type="entry name" value="Fe-S cluster assembly (FSCA) domain-like"/>
    <property type="match status" value="1"/>
</dbReference>
<dbReference type="EMBL" id="FOGZ01000001">
    <property type="protein sequence ID" value="SER49178.1"/>
    <property type="molecule type" value="Genomic_DNA"/>
</dbReference>
<gene>
    <name evidence="3" type="ORF">SAMN05443377_101136</name>
</gene>
<dbReference type="Pfam" id="PF01883">
    <property type="entry name" value="FeS_assembly_P"/>
    <property type="match status" value="1"/>
</dbReference>
<feature type="region of interest" description="Disordered" evidence="1">
    <location>
        <begin position="1"/>
        <end position="58"/>
    </location>
</feature>
<dbReference type="InterPro" id="IPR052339">
    <property type="entry name" value="Fe-S_Maturation_MIP18"/>
</dbReference>
<dbReference type="OrthoDB" id="9805360at2"/>
<dbReference type="STRING" id="64702.SAMN05443377_101136"/>
<feature type="compositionally biased region" description="Basic and acidic residues" evidence="1">
    <location>
        <begin position="14"/>
        <end position="37"/>
    </location>
</feature>
<accession>A0A1H9PLX3</accession>
<reference evidence="3 4" key="1">
    <citation type="submission" date="2016-10" db="EMBL/GenBank/DDBJ databases">
        <authorList>
            <person name="de Groot N.N."/>
        </authorList>
    </citation>
    <scope>NUCLEOTIDE SEQUENCE [LARGE SCALE GENOMIC DNA]</scope>
    <source>
        <strain evidence="3 4">DSM 16859</strain>
    </source>
</reference>
<dbReference type="PANTHER" id="PTHR42831">
    <property type="entry name" value="FE-S PROTEIN MATURATION AUXILIARY FACTOR YITW"/>
    <property type="match status" value="1"/>
</dbReference>
<evidence type="ECO:0000259" key="2">
    <source>
        <dbReference type="Pfam" id="PF01883"/>
    </source>
</evidence>
<evidence type="ECO:0000256" key="1">
    <source>
        <dbReference type="SAM" id="MobiDB-lite"/>
    </source>
</evidence>
<dbReference type="AlphaFoldDB" id="A0A1H9PLX3"/>
<evidence type="ECO:0000313" key="4">
    <source>
        <dbReference type="Proteomes" id="UP000198815"/>
    </source>
</evidence>
<feature type="domain" description="MIP18 family-like" evidence="2">
    <location>
        <begin position="59"/>
        <end position="129"/>
    </location>
</feature>
<keyword evidence="4" id="KW-1185">Reference proteome</keyword>
<dbReference type="PANTHER" id="PTHR42831:SF1">
    <property type="entry name" value="FE-S PROTEIN MATURATION AUXILIARY FACTOR YITW"/>
    <property type="match status" value="1"/>
</dbReference>
<dbReference type="Proteomes" id="UP000198815">
    <property type="component" value="Unassembled WGS sequence"/>
</dbReference>
<feature type="compositionally biased region" description="Basic and acidic residues" evidence="1">
    <location>
        <begin position="48"/>
        <end position="57"/>
    </location>
</feature>
<organism evidence="3 4">
    <name type="scientific">Propionibacterium cyclohexanicum</name>
    <dbReference type="NCBI Taxonomy" id="64702"/>
    <lineage>
        <taxon>Bacteria</taxon>
        <taxon>Bacillati</taxon>
        <taxon>Actinomycetota</taxon>
        <taxon>Actinomycetes</taxon>
        <taxon>Propionibacteriales</taxon>
        <taxon>Propionibacteriaceae</taxon>
        <taxon>Propionibacterium</taxon>
    </lineage>
</organism>
<dbReference type="Gene3D" id="3.30.300.130">
    <property type="entry name" value="Fe-S cluster assembly (FSCA)"/>
    <property type="match status" value="1"/>
</dbReference>
<protein>
    <submittedName>
        <fullName evidence="3">Metal-sulfur cluster biosynthetic enzyme</fullName>
    </submittedName>
</protein>
<dbReference type="InterPro" id="IPR034904">
    <property type="entry name" value="FSCA_dom_sf"/>
</dbReference>
<name>A0A1H9PLX3_9ACTN</name>
<sequence>MSTREYESTQVGEPVHDLRDGVDEQQTRPSDLVRDELPGTAQTTAAAQEERHERPVPTEEQVLEAMKEVIDPELMVNVVDLGLIYGVTIDDEANVVLDMTLTSPACPLTDQLEWSSEAALDGIANTVTINWVWMPPWSLECITDEGREQLRYIGFNV</sequence>